<dbReference type="Proteomes" id="UP000241107">
    <property type="component" value="Unassembled WGS sequence"/>
</dbReference>
<protein>
    <recommendedName>
        <fullName evidence="3">AAA+ ATPase domain-containing protein</fullName>
    </recommendedName>
</protein>
<proteinExistence type="predicted"/>
<evidence type="ECO:0000256" key="1">
    <source>
        <dbReference type="ARBA" id="ARBA00022806"/>
    </source>
</evidence>
<dbReference type="InterPro" id="IPR041677">
    <property type="entry name" value="DNA2/NAM7_AAA_11"/>
</dbReference>
<dbReference type="SUPFAM" id="SSF52540">
    <property type="entry name" value="P-loop containing nucleoside triphosphate hydrolases"/>
    <property type="match status" value="1"/>
</dbReference>
<dbReference type="GeneID" id="36564582"/>
<dbReference type="GO" id="GO:0010494">
    <property type="term" value="C:cytoplasmic stress granule"/>
    <property type="evidence" value="ECO:0007669"/>
    <property type="project" value="EnsemblFungi"/>
</dbReference>
<comment type="caution">
    <text evidence="4">The sequence shown here is derived from an EMBL/GenBank/DDBJ whole genome shotgun (WGS) entry which is preliminary data.</text>
</comment>
<dbReference type="PANTHER" id="PTHR10887:SF317">
    <property type="entry name" value="ATP-DEPENDENT RNA HELICASE ECM32-RELATED"/>
    <property type="match status" value="1"/>
</dbReference>
<name>A0A2P7YZZ2_9ASCO</name>
<dbReference type="InterPro" id="IPR041679">
    <property type="entry name" value="DNA2/NAM7-like_C"/>
</dbReference>
<dbReference type="PANTHER" id="PTHR10887">
    <property type="entry name" value="DNA2/NAM7 HELICASE FAMILY"/>
    <property type="match status" value="1"/>
</dbReference>
<feature type="domain" description="AAA+ ATPase" evidence="3">
    <location>
        <begin position="543"/>
        <end position="756"/>
    </location>
</feature>
<dbReference type="AlphaFoldDB" id="A0A2P7YZZ2"/>
<dbReference type="GO" id="GO:0006449">
    <property type="term" value="P:regulation of translational termination"/>
    <property type="evidence" value="ECO:0007669"/>
    <property type="project" value="EnsemblFungi"/>
</dbReference>
<dbReference type="InterPro" id="IPR047187">
    <property type="entry name" value="SF1_C_Upf1"/>
</dbReference>
<dbReference type="InterPro" id="IPR027417">
    <property type="entry name" value="P-loop_NTPase"/>
</dbReference>
<dbReference type="GO" id="GO:0003724">
    <property type="term" value="F:RNA helicase activity"/>
    <property type="evidence" value="ECO:0007669"/>
    <property type="project" value="TreeGrafter"/>
</dbReference>
<dbReference type="EMBL" id="PYFQ01000001">
    <property type="protein sequence ID" value="PSK41508.1"/>
    <property type="molecule type" value="Genomic_DNA"/>
</dbReference>
<dbReference type="InterPro" id="IPR045055">
    <property type="entry name" value="DNA2/NAM7-like"/>
</dbReference>
<feature type="compositionally biased region" description="Basic residues" evidence="2">
    <location>
        <begin position="161"/>
        <end position="180"/>
    </location>
</feature>
<gene>
    <name evidence="4" type="ORF">C7M61_001191</name>
</gene>
<dbReference type="GO" id="GO:0003678">
    <property type="term" value="F:DNA helicase activity"/>
    <property type="evidence" value="ECO:0007669"/>
    <property type="project" value="EnsemblFungi"/>
</dbReference>
<keyword evidence="5" id="KW-1185">Reference proteome</keyword>
<dbReference type="InterPro" id="IPR003593">
    <property type="entry name" value="AAA+_ATPase"/>
</dbReference>
<dbReference type="STRING" id="418784.A0A2P7YZZ2"/>
<dbReference type="Gene3D" id="3.40.50.300">
    <property type="entry name" value="P-loop containing nucleotide triphosphate hydrolases"/>
    <property type="match status" value="2"/>
</dbReference>
<keyword evidence="1" id="KW-0347">Helicase</keyword>
<feature type="region of interest" description="Disordered" evidence="2">
    <location>
        <begin position="212"/>
        <end position="314"/>
    </location>
</feature>
<dbReference type="GO" id="GO:0000184">
    <property type="term" value="P:nuclear-transcribed mRNA catabolic process, nonsense-mediated decay"/>
    <property type="evidence" value="ECO:0007669"/>
    <property type="project" value="TreeGrafter"/>
</dbReference>
<dbReference type="VEuPathDB" id="FungiDB:C7M61_001191"/>
<evidence type="ECO:0000313" key="5">
    <source>
        <dbReference type="Proteomes" id="UP000241107"/>
    </source>
</evidence>
<organism evidence="4 5">
    <name type="scientific">Candidozyma pseudohaemuli</name>
    <dbReference type="NCBI Taxonomy" id="418784"/>
    <lineage>
        <taxon>Eukaryota</taxon>
        <taxon>Fungi</taxon>
        <taxon>Dikarya</taxon>
        <taxon>Ascomycota</taxon>
        <taxon>Saccharomycotina</taxon>
        <taxon>Pichiomycetes</taxon>
        <taxon>Metschnikowiaceae</taxon>
        <taxon>Candidozyma</taxon>
    </lineage>
</organism>
<dbReference type="OrthoDB" id="6513042at2759"/>
<dbReference type="Pfam" id="PF13086">
    <property type="entry name" value="AAA_11"/>
    <property type="match status" value="2"/>
</dbReference>
<accession>A0A2P7YZZ2</accession>
<evidence type="ECO:0000313" key="4">
    <source>
        <dbReference type="EMBL" id="PSK41508.1"/>
    </source>
</evidence>
<feature type="compositionally biased region" description="Basic and acidic residues" evidence="2">
    <location>
        <begin position="236"/>
        <end position="254"/>
    </location>
</feature>
<dbReference type="FunFam" id="3.40.50.300:FF:002019">
    <property type="entry name" value="DNA helicase I"/>
    <property type="match status" value="1"/>
</dbReference>
<dbReference type="Pfam" id="PF13087">
    <property type="entry name" value="AAA_12"/>
    <property type="match status" value="1"/>
</dbReference>
<sequence length="996" mass="112488">MYTCLTCQAEGLEEFGKHFTTTRHKNVKFNDIDETIKCEECDDTNIHGLKMIRYGLSAITLRCAECSKLSDPEAELATYSLSNGSLFTKLPQYYTYRDIECMRCGSDKNVMVANRGNNKYIYCRDCRGLTEDLPSGMNWIPENHQGFLEALLGITEHVPKLKGKAPVRKGKKSDKPRRPKKVDPNAEEKKAYYEAKMATKAQFQLGTTIKAKGSESANSNQGSRSSLRGSTRSPVLKKDKSDYLRQRPVPESRTKLNQAQGKLTKGSKGSEVKNGKSAAGKPNKQAESTNGTTEESKLVQPKPRPPINLPNGIYEYQPSAEPRLQYSDMTNYYNEMCFNLFLEEKAALANNNTSVLQSEDFVLEWYAQQDVKHKQYKVQILLTQDVLDRYMSKNMQAVKSTPFAQDQGMILVLDDRIPWYGRIAMVDTFNPEKPSFKKGYKGRGKPRGPKPTGPQVCEMAIELYLWNTMPLPTAVDVNYLTLLPVSVPTSRIFFAMLKLLNPKFKDLLLGQKEVKQLNFKNYLQLTKDTFNESQKVGLQSVLNNSITVLQGPPGTGKTSTIHEIILQMLEKMHTSPILVVAASNIAIDNIAEKLLEKHGKSILRITSLQKEIEYNKEHPLASICLHHKVYDGLPAHQQEALKALRRPNEKISKAQYLKLMSSIIDFSNRIIALSKVILTTTVTAGGLQLKALPRIPIVIMDEATQSSEPSTLIPLSMNGVEKFVFVGDHKQLSSFSDIPNLSLSLFERILRNGTYKTPHMLDTQYRMHPAISEFPRHKFYNDLLKDGITAEHRIKEGIPANPVTFWDTNGKKPEKIVWSRFKSEGGMTYANQGEILSIEKVLMTLIYDKGIKKSDIGVITPYRGQRDLISNTLVKNDLINPDKDVIHEDVDRDDFFDTSKPVTIHTVSDIMIASIDAFQGREKDFMIMSCVRSNKDNKVGFLKDERRLNVALTRARYGLIIIGDATCLRSDPLWNEYIEHLTSKGLLLSGDEFVYS</sequence>
<dbReference type="SMART" id="SM00382">
    <property type="entry name" value="AAA"/>
    <property type="match status" value="1"/>
</dbReference>
<keyword evidence="1" id="KW-0067">ATP-binding</keyword>
<feature type="region of interest" description="Disordered" evidence="2">
    <location>
        <begin position="161"/>
        <end position="188"/>
    </location>
</feature>
<reference evidence="4 5" key="1">
    <citation type="submission" date="2018-03" db="EMBL/GenBank/DDBJ databases">
        <title>Candida pseudohaemulonii genome assembly and annotation.</title>
        <authorList>
            <person name="Munoz J.F."/>
            <person name="Gade L.G."/>
            <person name="Chow N.A."/>
            <person name="Litvintseva A.P."/>
            <person name="Loparev V.N."/>
            <person name="Cuomo C.A."/>
        </authorList>
    </citation>
    <scope>NUCLEOTIDE SEQUENCE [LARGE SCALE GENOMIC DNA]</scope>
    <source>
        <strain evidence="4 5">B12108</strain>
    </source>
</reference>
<feature type="compositionally biased region" description="Low complexity" evidence="2">
    <location>
        <begin position="222"/>
        <end position="233"/>
    </location>
</feature>
<keyword evidence="1" id="KW-0547">Nucleotide-binding</keyword>
<evidence type="ECO:0000256" key="2">
    <source>
        <dbReference type="SAM" id="MobiDB-lite"/>
    </source>
</evidence>
<dbReference type="RefSeq" id="XP_024716207.1">
    <property type="nucleotide sequence ID" value="XM_024856608.1"/>
</dbReference>
<keyword evidence="1" id="KW-0378">Hydrolase</keyword>
<dbReference type="CDD" id="cd18808">
    <property type="entry name" value="SF1_C_Upf1"/>
    <property type="match status" value="1"/>
</dbReference>
<evidence type="ECO:0000259" key="3">
    <source>
        <dbReference type="SMART" id="SM00382"/>
    </source>
</evidence>